<feature type="non-terminal residue" evidence="2">
    <location>
        <position position="1"/>
    </location>
</feature>
<dbReference type="Proteomes" id="UP000054359">
    <property type="component" value="Unassembled WGS sequence"/>
</dbReference>
<keyword evidence="1" id="KW-0472">Membrane</keyword>
<gene>
    <name evidence="2" type="ORF">X975_12567</name>
</gene>
<organism evidence="2 3">
    <name type="scientific">Stegodyphus mimosarum</name>
    <name type="common">African social velvet spider</name>
    <dbReference type="NCBI Taxonomy" id="407821"/>
    <lineage>
        <taxon>Eukaryota</taxon>
        <taxon>Metazoa</taxon>
        <taxon>Ecdysozoa</taxon>
        <taxon>Arthropoda</taxon>
        <taxon>Chelicerata</taxon>
        <taxon>Arachnida</taxon>
        <taxon>Araneae</taxon>
        <taxon>Araneomorphae</taxon>
        <taxon>Entelegynae</taxon>
        <taxon>Eresoidea</taxon>
        <taxon>Eresidae</taxon>
        <taxon>Stegodyphus</taxon>
    </lineage>
</organism>
<dbReference type="AlphaFoldDB" id="A0A087UJ79"/>
<evidence type="ECO:0000313" key="3">
    <source>
        <dbReference type="Proteomes" id="UP000054359"/>
    </source>
</evidence>
<keyword evidence="1" id="KW-0812">Transmembrane</keyword>
<proteinExistence type="predicted"/>
<feature type="transmembrane region" description="Helical" evidence="1">
    <location>
        <begin position="20"/>
        <end position="36"/>
    </location>
</feature>
<sequence length="39" mass="4442">GIFRAFITPLFSGIMQDLTVVRTILCLLYFVGIRLLKVI</sequence>
<evidence type="ECO:0000313" key="2">
    <source>
        <dbReference type="EMBL" id="KFM77418.1"/>
    </source>
</evidence>
<protein>
    <submittedName>
        <fullName evidence="2">Uncharacterized protein</fullName>
    </submittedName>
</protein>
<reference evidence="2 3" key="1">
    <citation type="submission" date="2013-11" db="EMBL/GenBank/DDBJ databases">
        <title>Genome sequencing of Stegodyphus mimosarum.</title>
        <authorList>
            <person name="Bechsgaard J."/>
        </authorList>
    </citation>
    <scope>NUCLEOTIDE SEQUENCE [LARGE SCALE GENOMIC DNA]</scope>
</reference>
<keyword evidence="3" id="KW-1185">Reference proteome</keyword>
<feature type="non-terminal residue" evidence="2">
    <location>
        <position position="39"/>
    </location>
</feature>
<name>A0A087UJ79_STEMI</name>
<evidence type="ECO:0000256" key="1">
    <source>
        <dbReference type="SAM" id="Phobius"/>
    </source>
</evidence>
<dbReference type="EMBL" id="KK120054">
    <property type="protein sequence ID" value="KFM77418.1"/>
    <property type="molecule type" value="Genomic_DNA"/>
</dbReference>
<accession>A0A087UJ79</accession>
<keyword evidence="1" id="KW-1133">Transmembrane helix</keyword>